<dbReference type="PANTHER" id="PTHR48041:SF139">
    <property type="entry name" value="PROTEIN SCARLET"/>
    <property type="match status" value="1"/>
</dbReference>
<dbReference type="Pfam" id="PF19055">
    <property type="entry name" value="ABC2_membrane_7"/>
    <property type="match status" value="1"/>
</dbReference>
<sequence length="592" mass="65660">MTKASATLNTTFPLHLEWTNVCVTVKVKNQVTKQVEDKVILQDNHGSASPGQLVVLMGPSGAGKSSMLDVIAGRNKNFTGTVTVNGHKWTKAMNRYASYVMQDDVFYATLTVKEHLMFQAELRMGKAFNAAEREARVDYVIDELGLTKCRDSQIGGVTDVRGLSGGERKRLSFATEILTNPSLLFVDEPTSGLDSFMAESVVLQLQKLAREGRTVVATIHQPSSELFTLFDQLYLLSGGQTIYNGKASEAVAYFASQGLPCPTYMNPTDYFMRQIIVLDPQSEAATRVERLAQAWKTRPEGDKERAAPLHAWTISPRQSPDGVRLAWWSQLRVLCGRNFRRIVRDKLEFQARVVQTVCCSVLVGLIYLQMAVDQAGIQGYSGALFLVTIMFFFNHTKPEFATVPLELPMLDREYRGGLYNLWVWYVAKNASEAGFQVLFPTLGMGIMYVMSLLVYIVLLTSAAVGLGYMTSCMTRHPHVANIVGITIMLPMMIFGGFFLNASTSPVYLIWLEYLSPLKYCFRGMSRAFWTSVDVIPCAQGQVCVATTGADVLASLSLDEYSMAIDVAALIGVNVFFRSVGALWLWHNLRGSA</sequence>
<dbReference type="AlphaFoldDB" id="A0A024TTZ1"/>
<dbReference type="InterPro" id="IPR043926">
    <property type="entry name" value="ABCG_dom"/>
</dbReference>
<dbReference type="GO" id="GO:0016020">
    <property type="term" value="C:membrane"/>
    <property type="evidence" value="ECO:0007669"/>
    <property type="project" value="UniProtKB-SubCell"/>
</dbReference>
<dbReference type="Gene3D" id="3.40.50.300">
    <property type="entry name" value="P-loop containing nucleotide triphosphate hydrolases"/>
    <property type="match status" value="1"/>
</dbReference>
<feature type="transmembrane region" description="Helical" evidence="8">
    <location>
        <begin position="375"/>
        <end position="393"/>
    </location>
</feature>
<dbReference type="EMBL" id="KI913972">
    <property type="protein sequence ID" value="ETV97640.1"/>
    <property type="molecule type" value="Genomic_DNA"/>
</dbReference>
<keyword evidence="4" id="KW-0547">Nucleotide-binding</keyword>
<reference evidence="10" key="1">
    <citation type="submission" date="2013-12" db="EMBL/GenBank/DDBJ databases">
        <title>The Genome Sequence of Aphanomyces invadans NJM9701.</title>
        <authorList>
            <consortium name="The Broad Institute Genomics Platform"/>
            <person name="Russ C."/>
            <person name="Tyler B."/>
            <person name="van West P."/>
            <person name="Dieguez-Uribeondo J."/>
            <person name="Young S.K."/>
            <person name="Zeng Q."/>
            <person name="Gargeya S."/>
            <person name="Fitzgerald M."/>
            <person name="Abouelleil A."/>
            <person name="Alvarado L."/>
            <person name="Chapman S.B."/>
            <person name="Gainer-Dewar J."/>
            <person name="Goldberg J."/>
            <person name="Griggs A."/>
            <person name="Gujja S."/>
            <person name="Hansen M."/>
            <person name="Howarth C."/>
            <person name="Imamovic A."/>
            <person name="Ireland A."/>
            <person name="Larimer J."/>
            <person name="McCowan C."/>
            <person name="Murphy C."/>
            <person name="Pearson M."/>
            <person name="Poon T.W."/>
            <person name="Priest M."/>
            <person name="Roberts A."/>
            <person name="Saif S."/>
            <person name="Shea T."/>
            <person name="Sykes S."/>
            <person name="Wortman J."/>
            <person name="Nusbaum C."/>
            <person name="Birren B."/>
        </authorList>
    </citation>
    <scope>NUCLEOTIDE SEQUENCE [LARGE SCALE GENOMIC DNA]</scope>
    <source>
        <strain evidence="10">NJM9701</strain>
    </source>
</reference>
<dbReference type="Pfam" id="PF00005">
    <property type="entry name" value="ABC_tran"/>
    <property type="match status" value="1"/>
</dbReference>
<dbReference type="InterPro" id="IPR013525">
    <property type="entry name" value="ABC2_TM"/>
</dbReference>
<name>A0A024TTZ1_9STRA</name>
<evidence type="ECO:0000256" key="3">
    <source>
        <dbReference type="ARBA" id="ARBA00022692"/>
    </source>
</evidence>
<dbReference type="SMART" id="SM00382">
    <property type="entry name" value="AAA"/>
    <property type="match status" value="1"/>
</dbReference>
<protein>
    <recommendedName>
        <fullName evidence="9">ABC transporter domain-containing protein</fullName>
    </recommendedName>
</protein>
<dbReference type="eggNOG" id="KOG0061">
    <property type="taxonomic scope" value="Eukaryota"/>
</dbReference>
<dbReference type="FunFam" id="3.40.50.300:FF:001480">
    <property type="entry name" value="ABC transporter"/>
    <property type="match status" value="1"/>
</dbReference>
<dbReference type="Pfam" id="PF01061">
    <property type="entry name" value="ABC2_membrane"/>
    <property type="match status" value="1"/>
</dbReference>
<evidence type="ECO:0000256" key="6">
    <source>
        <dbReference type="ARBA" id="ARBA00022989"/>
    </source>
</evidence>
<dbReference type="GeneID" id="20086581"/>
<dbReference type="InterPro" id="IPR027417">
    <property type="entry name" value="P-loop_NTPase"/>
</dbReference>
<gene>
    <name evidence="10" type="ORF">H310_09531</name>
</gene>
<dbReference type="GO" id="GO:0140359">
    <property type="term" value="F:ABC-type transporter activity"/>
    <property type="evidence" value="ECO:0007669"/>
    <property type="project" value="InterPro"/>
</dbReference>
<dbReference type="SUPFAM" id="SSF52540">
    <property type="entry name" value="P-loop containing nucleoside triphosphate hydrolases"/>
    <property type="match status" value="1"/>
</dbReference>
<evidence type="ECO:0000256" key="5">
    <source>
        <dbReference type="ARBA" id="ARBA00022840"/>
    </source>
</evidence>
<dbReference type="PANTHER" id="PTHR48041">
    <property type="entry name" value="ABC TRANSPORTER G FAMILY MEMBER 28"/>
    <property type="match status" value="1"/>
</dbReference>
<dbReference type="STRING" id="157072.A0A024TTZ1"/>
<dbReference type="InterPro" id="IPR003439">
    <property type="entry name" value="ABC_transporter-like_ATP-bd"/>
</dbReference>
<dbReference type="OrthoDB" id="66620at2759"/>
<evidence type="ECO:0000256" key="2">
    <source>
        <dbReference type="ARBA" id="ARBA00022448"/>
    </source>
</evidence>
<dbReference type="InterPro" id="IPR017871">
    <property type="entry name" value="ABC_transporter-like_CS"/>
</dbReference>
<keyword evidence="6 8" id="KW-1133">Transmembrane helix</keyword>
<dbReference type="RefSeq" id="XP_008873849.1">
    <property type="nucleotide sequence ID" value="XM_008875627.1"/>
</dbReference>
<dbReference type="VEuPathDB" id="FungiDB:H310_09531"/>
<feature type="transmembrane region" description="Helical" evidence="8">
    <location>
        <begin position="562"/>
        <end position="585"/>
    </location>
</feature>
<keyword evidence="3 8" id="KW-0812">Transmembrane</keyword>
<evidence type="ECO:0000256" key="7">
    <source>
        <dbReference type="ARBA" id="ARBA00023136"/>
    </source>
</evidence>
<dbReference type="InterPro" id="IPR050352">
    <property type="entry name" value="ABCG_transporters"/>
</dbReference>
<dbReference type="InterPro" id="IPR003593">
    <property type="entry name" value="AAA+_ATPase"/>
</dbReference>
<evidence type="ECO:0000259" key="9">
    <source>
        <dbReference type="PROSITE" id="PS50893"/>
    </source>
</evidence>
<evidence type="ECO:0000256" key="4">
    <source>
        <dbReference type="ARBA" id="ARBA00022741"/>
    </source>
</evidence>
<organism evidence="10">
    <name type="scientific">Aphanomyces invadans</name>
    <dbReference type="NCBI Taxonomy" id="157072"/>
    <lineage>
        <taxon>Eukaryota</taxon>
        <taxon>Sar</taxon>
        <taxon>Stramenopiles</taxon>
        <taxon>Oomycota</taxon>
        <taxon>Saprolegniomycetes</taxon>
        <taxon>Saprolegniales</taxon>
        <taxon>Verrucalvaceae</taxon>
        <taxon>Aphanomyces</taxon>
    </lineage>
</organism>
<evidence type="ECO:0000256" key="1">
    <source>
        <dbReference type="ARBA" id="ARBA00004141"/>
    </source>
</evidence>
<feature type="transmembrane region" description="Helical" evidence="8">
    <location>
        <begin position="349"/>
        <end position="368"/>
    </location>
</feature>
<dbReference type="PROSITE" id="PS50893">
    <property type="entry name" value="ABC_TRANSPORTER_2"/>
    <property type="match status" value="1"/>
</dbReference>
<dbReference type="GO" id="GO:0016887">
    <property type="term" value="F:ATP hydrolysis activity"/>
    <property type="evidence" value="ECO:0007669"/>
    <property type="project" value="InterPro"/>
</dbReference>
<evidence type="ECO:0000256" key="8">
    <source>
        <dbReference type="SAM" id="Phobius"/>
    </source>
</evidence>
<keyword evidence="5" id="KW-0067">ATP-binding</keyword>
<proteinExistence type="predicted"/>
<comment type="subcellular location">
    <subcellularLocation>
        <location evidence="1">Membrane</location>
        <topology evidence="1">Multi-pass membrane protein</topology>
    </subcellularLocation>
</comment>
<keyword evidence="7 8" id="KW-0472">Membrane</keyword>
<accession>A0A024TTZ1</accession>
<keyword evidence="2" id="KW-0813">Transport</keyword>
<feature type="transmembrane region" description="Helical" evidence="8">
    <location>
        <begin position="479"/>
        <end position="499"/>
    </location>
</feature>
<feature type="domain" description="ABC transporter" evidence="9">
    <location>
        <begin position="25"/>
        <end position="263"/>
    </location>
</feature>
<dbReference type="CDD" id="cd03213">
    <property type="entry name" value="ABCG_EPDR"/>
    <property type="match status" value="1"/>
</dbReference>
<evidence type="ECO:0000313" key="10">
    <source>
        <dbReference type="EMBL" id="ETV97640.1"/>
    </source>
</evidence>
<dbReference type="PROSITE" id="PS00211">
    <property type="entry name" value="ABC_TRANSPORTER_1"/>
    <property type="match status" value="1"/>
</dbReference>
<feature type="transmembrane region" description="Helical" evidence="8">
    <location>
        <begin position="445"/>
        <end position="467"/>
    </location>
</feature>
<dbReference type="GO" id="GO:0005524">
    <property type="term" value="F:ATP binding"/>
    <property type="evidence" value="ECO:0007669"/>
    <property type="project" value="UniProtKB-KW"/>
</dbReference>